<keyword evidence="6" id="KW-0819">tRNA processing</keyword>
<dbReference type="EC" id="2.7.7.87" evidence="3"/>
<dbReference type="RefSeq" id="WP_377937438.1">
    <property type="nucleotide sequence ID" value="NZ_JBHTHQ010000001.1"/>
</dbReference>
<sequence length="223" mass="23738">MTRSYGIMPMNDKTIALAQQLIADGETVVIPTDTVYGVVANPLSAEAVHGIFAVKHRPPQKTIQILCAVMNDARVLGVHIPHALEPLEVAFMPGALSLIGEVNDDSILATVREENDGRHTQAVRLPAHDGALKILKVTGPLAASSANLSGREAAHTAQEAYDQLGDTVSLYLDDGATPGPVASTVVAWNQHDKVAVYLREGVIPRARVEAVLKSSIPTYEGVR</sequence>
<dbReference type="GO" id="GO:0061710">
    <property type="term" value="F:L-threonylcarbamoyladenylate synthase"/>
    <property type="evidence" value="ECO:0007669"/>
    <property type="project" value="UniProtKB-EC"/>
</dbReference>
<comment type="similarity">
    <text evidence="2">Belongs to the SUA5 family.</text>
</comment>
<dbReference type="InterPro" id="IPR006070">
    <property type="entry name" value="Sua5-like_dom"/>
</dbReference>
<evidence type="ECO:0000259" key="12">
    <source>
        <dbReference type="PROSITE" id="PS51163"/>
    </source>
</evidence>
<evidence type="ECO:0000256" key="7">
    <source>
        <dbReference type="ARBA" id="ARBA00022695"/>
    </source>
</evidence>
<keyword evidence="4" id="KW-0963">Cytoplasm</keyword>
<name>A0ABW2Y3Q6_9BIFI</name>
<evidence type="ECO:0000256" key="4">
    <source>
        <dbReference type="ARBA" id="ARBA00022490"/>
    </source>
</evidence>
<gene>
    <name evidence="13" type="ORF">ACFQY8_00095</name>
</gene>
<dbReference type="EMBL" id="JBHTHQ010000001">
    <property type="protein sequence ID" value="MFD0704159.1"/>
    <property type="molecule type" value="Genomic_DNA"/>
</dbReference>
<comment type="subcellular location">
    <subcellularLocation>
        <location evidence="1">Cytoplasm</location>
    </subcellularLocation>
</comment>
<evidence type="ECO:0000313" key="14">
    <source>
        <dbReference type="Proteomes" id="UP001597036"/>
    </source>
</evidence>
<dbReference type="NCBIfam" id="TIGR00057">
    <property type="entry name" value="L-threonylcarbamoyladenylate synthase"/>
    <property type="match status" value="1"/>
</dbReference>
<dbReference type="PROSITE" id="PS51163">
    <property type="entry name" value="YRDC"/>
    <property type="match status" value="1"/>
</dbReference>
<evidence type="ECO:0000256" key="3">
    <source>
        <dbReference type="ARBA" id="ARBA00012584"/>
    </source>
</evidence>
<dbReference type="PANTHER" id="PTHR17490">
    <property type="entry name" value="SUA5"/>
    <property type="match status" value="1"/>
</dbReference>
<dbReference type="InterPro" id="IPR050156">
    <property type="entry name" value="TC-AMP_synthase_SUA5"/>
</dbReference>
<evidence type="ECO:0000256" key="5">
    <source>
        <dbReference type="ARBA" id="ARBA00022679"/>
    </source>
</evidence>
<keyword evidence="7 13" id="KW-0548">Nucleotidyltransferase</keyword>
<dbReference type="Proteomes" id="UP001597036">
    <property type="component" value="Unassembled WGS sequence"/>
</dbReference>
<keyword evidence="8" id="KW-0547">Nucleotide-binding</keyword>
<evidence type="ECO:0000256" key="6">
    <source>
        <dbReference type="ARBA" id="ARBA00022694"/>
    </source>
</evidence>
<dbReference type="SUPFAM" id="SSF55821">
    <property type="entry name" value="YrdC/RibB"/>
    <property type="match status" value="1"/>
</dbReference>
<comment type="catalytic activity">
    <reaction evidence="11">
        <text>L-threonine + hydrogencarbonate + ATP = L-threonylcarbamoyladenylate + diphosphate + H2O</text>
        <dbReference type="Rhea" id="RHEA:36407"/>
        <dbReference type="ChEBI" id="CHEBI:15377"/>
        <dbReference type="ChEBI" id="CHEBI:17544"/>
        <dbReference type="ChEBI" id="CHEBI:30616"/>
        <dbReference type="ChEBI" id="CHEBI:33019"/>
        <dbReference type="ChEBI" id="CHEBI:57926"/>
        <dbReference type="ChEBI" id="CHEBI:73682"/>
        <dbReference type="EC" id="2.7.7.87"/>
    </reaction>
</comment>
<dbReference type="InterPro" id="IPR017945">
    <property type="entry name" value="DHBP_synth_RibB-like_a/b_dom"/>
</dbReference>
<proteinExistence type="inferred from homology"/>
<protein>
    <recommendedName>
        <fullName evidence="10">L-threonylcarbamoyladenylate synthase</fullName>
        <ecNumber evidence="3">2.7.7.87</ecNumber>
    </recommendedName>
    <alternativeName>
        <fullName evidence="10">L-threonylcarbamoyladenylate synthase</fullName>
    </alternativeName>
</protein>
<accession>A0ABW2Y3Q6</accession>
<dbReference type="Gene3D" id="3.90.870.10">
    <property type="entry name" value="DHBP synthase"/>
    <property type="match status" value="1"/>
</dbReference>
<organism evidence="13 14">
    <name type="scientific">Alloscardovia venturai</name>
    <dbReference type="NCBI Taxonomy" id="1769421"/>
    <lineage>
        <taxon>Bacteria</taxon>
        <taxon>Bacillati</taxon>
        <taxon>Actinomycetota</taxon>
        <taxon>Actinomycetes</taxon>
        <taxon>Bifidobacteriales</taxon>
        <taxon>Bifidobacteriaceae</taxon>
        <taxon>Alloscardovia</taxon>
    </lineage>
</organism>
<keyword evidence="14" id="KW-1185">Reference proteome</keyword>
<evidence type="ECO:0000256" key="9">
    <source>
        <dbReference type="ARBA" id="ARBA00022840"/>
    </source>
</evidence>
<evidence type="ECO:0000256" key="8">
    <source>
        <dbReference type="ARBA" id="ARBA00022741"/>
    </source>
</evidence>
<evidence type="ECO:0000256" key="11">
    <source>
        <dbReference type="ARBA" id="ARBA00048366"/>
    </source>
</evidence>
<keyword evidence="5 13" id="KW-0808">Transferase</keyword>
<comment type="caution">
    <text evidence="13">The sequence shown here is derived from an EMBL/GenBank/DDBJ whole genome shotgun (WGS) entry which is preliminary data.</text>
</comment>
<dbReference type="Pfam" id="PF01300">
    <property type="entry name" value="Sua5_yciO_yrdC"/>
    <property type="match status" value="1"/>
</dbReference>
<evidence type="ECO:0000313" key="13">
    <source>
        <dbReference type="EMBL" id="MFD0704159.1"/>
    </source>
</evidence>
<evidence type="ECO:0000256" key="10">
    <source>
        <dbReference type="ARBA" id="ARBA00029774"/>
    </source>
</evidence>
<evidence type="ECO:0000256" key="1">
    <source>
        <dbReference type="ARBA" id="ARBA00004496"/>
    </source>
</evidence>
<reference evidence="14" key="1">
    <citation type="journal article" date="2019" name="Int. J. Syst. Evol. Microbiol.">
        <title>The Global Catalogue of Microorganisms (GCM) 10K type strain sequencing project: providing services to taxonomists for standard genome sequencing and annotation.</title>
        <authorList>
            <consortium name="The Broad Institute Genomics Platform"/>
            <consortium name="The Broad Institute Genome Sequencing Center for Infectious Disease"/>
            <person name="Wu L."/>
            <person name="Ma J."/>
        </authorList>
    </citation>
    <scope>NUCLEOTIDE SEQUENCE [LARGE SCALE GENOMIC DNA]</scope>
    <source>
        <strain evidence="14">CCM 8604</strain>
    </source>
</reference>
<keyword evidence="9" id="KW-0067">ATP-binding</keyword>
<evidence type="ECO:0000256" key="2">
    <source>
        <dbReference type="ARBA" id="ARBA00007663"/>
    </source>
</evidence>
<feature type="domain" description="YrdC-like" evidence="12">
    <location>
        <begin position="12"/>
        <end position="203"/>
    </location>
</feature>
<dbReference type="PANTHER" id="PTHR17490:SF16">
    <property type="entry name" value="THREONYLCARBAMOYL-AMP SYNTHASE"/>
    <property type="match status" value="1"/>
</dbReference>